<dbReference type="Proteomes" id="UP000316095">
    <property type="component" value="Unassembled WGS sequence"/>
</dbReference>
<sequence length="50" mass="5608">MAQSEADLPVTDAEKAVNAIQTSNLKKVQVEWLRLIIELAITMPIDEKIE</sequence>
<dbReference type="AlphaFoldDB" id="A0A5C5XC31"/>
<comment type="caution">
    <text evidence="1">The sequence shown here is derived from an EMBL/GenBank/DDBJ whole genome shotgun (WGS) entry which is preliminary data.</text>
</comment>
<protein>
    <submittedName>
        <fullName evidence="1">Uncharacterized protein</fullName>
    </submittedName>
</protein>
<dbReference type="EMBL" id="SJPG01000001">
    <property type="protein sequence ID" value="TWT59725.1"/>
    <property type="molecule type" value="Genomic_DNA"/>
</dbReference>
<evidence type="ECO:0000313" key="1">
    <source>
        <dbReference type="EMBL" id="TWT59725.1"/>
    </source>
</evidence>
<name>A0A5C5XC31_9PLAN</name>
<accession>A0A5C5XC31</accession>
<dbReference type="RefSeq" id="WP_165441534.1">
    <property type="nucleotide sequence ID" value="NZ_SJPG01000001.1"/>
</dbReference>
<gene>
    <name evidence="1" type="ORF">Pan54_04350</name>
</gene>
<evidence type="ECO:0000313" key="2">
    <source>
        <dbReference type="Proteomes" id="UP000316095"/>
    </source>
</evidence>
<reference evidence="1 2" key="1">
    <citation type="submission" date="2019-02" db="EMBL/GenBank/DDBJ databases">
        <title>Deep-cultivation of Planctomycetes and their phenomic and genomic characterization uncovers novel biology.</title>
        <authorList>
            <person name="Wiegand S."/>
            <person name="Jogler M."/>
            <person name="Boedeker C."/>
            <person name="Pinto D."/>
            <person name="Vollmers J."/>
            <person name="Rivas-Marin E."/>
            <person name="Kohn T."/>
            <person name="Peeters S.H."/>
            <person name="Heuer A."/>
            <person name="Rast P."/>
            <person name="Oberbeckmann S."/>
            <person name="Bunk B."/>
            <person name="Jeske O."/>
            <person name="Meyerdierks A."/>
            <person name="Storesund J.E."/>
            <person name="Kallscheuer N."/>
            <person name="Luecker S."/>
            <person name="Lage O.M."/>
            <person name="Pohl T."/>
            <person name="Merkel B.J."/>
            <person name="Hornburger P."/>
            <person name="Mueller R.-W."/>
            <person name="Bruemmer F."/>
            <person name="Labrenz M."/>
            <person name="Spormann A.M."/>
            <person name="Op Den Camp H."/>
            <person name="Overmann J."/>
            <person name="Amann R."/>
            <person name="Jetten M.S.M."/>
            <person name="Mascher T."/>
            <person name="Medema M.H."/>
            <person name="Devos D.P."/>
            <person name="Kaster A.-K."/>
            <person name="Ovreas L."/>
            <person name="Rohde M."/>
            <person name="Galperin M.Y."/>
            <person name="Jogler C."/>
        </authorList>
    </citation>
    <scope>NUCLEOTIDE SEQUENCE [LARGE SCALE GENOMIC DNA]</scope>
    <source>
        <strain evidence="1 2">Pan54</strain>
    </source>
</reference>
<organism evidence="1 2">
    <name type="scientific">Rubinisphaera italica</name>
    <dbReference type="NCBI Taxonomy" id="2527969"/>
    <lineage>
        <taxon>Bacteria</taxon>
        <taxon>Pseudomonadati</taxon>
        <taxon>Planctomycetota</taxon>
        <taxon>Planctomycetia</taxon>
        <taxon>Planctomycetales</taxon>
        <taxon>Planctomycetaceae</taxon>
        <taxon>Rubinisphaera</taxon>
    </lineage>
</organism>
<keyword evidence="2" id="KW-1185">Reference proteome</keyword>
<proteinExistence type="predicted"/>